<sequence>MLAGTDTPSDGLADRSRADDYCYVGHVFSSQEG</sequence>
<dbReference type="AlphaFoldDB" id="S6TQ53"/>
<dbReference type="Proteomes" id="UP000015729">
    <property type="component" value="Unassembled WGS sequence"/>
</dbReference>
<evidence type="ECO:0000313" key="2">
    <source>
        <dbReference type="Proteomes" id="UP000015729"/>
    </source>
</evidence>
<comment type="caution">
    <text evidence="1">The sequence shown here is derived from an EMBL/GenBank/DDBJ whole genome shotgun (WGS) entry which is preliminary data.</text>
</comment>
<reference evidence="1 2" key="1">
    <citation type="journal article" date="2013" name="PLoS Pathog.">
        <title>Genomic analysis of the Kiwifruit pathogen Pseudomonas syringae pv. actinidiae provides insight into the origins of an emergent plant disease.</title>
        <authorList>
            <person name="McCann H.C."/>
            <person name="Rikkerink E.H."/>
            <person name="Bertels F."/>
            <person name="Fiers M."/>
            <person name="Lu A."/>
            <person name="Rees-George J."/>
            <person name="Andersen M.T."/>
            <person name="Gleave A.P."/>
            <person name="Haubold B."/>
            <person name="Wohlers M.W."/>
            <person name="Guttman D.S."/>
            <person name="Wang P.W."/>
            <person name="Straub C."/>
            <person name="Vanneste J.L."/>
            <person name="Rainey P.B."/>
            <person name="Templeton M.D."/>
        </authorList>
    </citation>
    <scope>NUCLEOTIDE SEQUENCE [LARGE SCALE GENOMIC DNA]</scope>
    <source>
        <strain evidence="1 2">ICMP 18807</strain>
    </source>
</reference>
<dbReference type="EMBL" id="AOKG01001806">
    <property type="protein sequence ID" value="EPN44107.1"/>
    <property type="molecule type" value="Genomic_DNA"/>
</dbReference>
<evidence type="ECO:0000313" key="1">
    <source>
        <dbReference type="EMBL" id="EPN44107.1"/>
    </source>
</evidence>
<accession>S6TQ53</accession>
<name>S6TQ53_PSESF</name>
<proteinExistence type="predicted"/>
<protein>
    <submittedName>
        <fullName evidence="1">Uncharacterized protein</fullName>
    </submittedName>
</protein>
<organism evidence="1 2">
    <name type="scientific">Pseudomonas syringae pv. actinidiae ICMP 18807</name>
    <dbReference type="NCBI Taxonomy" id="1194404"/>
    <lineage>
        <taxon>Bacteria</taxon>
        <taxon>Pseudomonadati</taxon>
        <taxon>Pseudomonadota</taxon>
        <taxon>Gammaproteobacteria</taxon>
        <taxon>Pseudomonadales</taxon>
        <taxon>Pseudomonadaceae</taxon>
        <taxon>Pseudomonas</taxon>
        <taxon>Pseudomonas syringae</taxon>
    </lineage>
</organism>
<gene>
    <name evidence="1" type="ORF">A244_26391</name>
</gene>